<protein>
    <submittedName>
        <fullName evidence="1">Uncharacterized protein</fullName>
    </submittedName>
</protein>
<sequence length="40" mass="4771">MTIRCISGIFYLYDNDVDDFLVVFIVKREIMSLYIKPLIL</sequence>
<organism evidence="1 2">
    <name type="scientific">Yersinia nurmii</name>
    <dbReference type="NCBI Taxonomy" id="685706"/>
    <lineage>
        <taxon>Bacteria</taxon>
        <taxon>Pseudomonadati</taxon>
        <taxon>Pseudomonadota</taxon>
        <taxon>Gammaproteobacteria</taxon>
        <taxon>Enterobacterales</taxon>
        <taxon>Yersiniaceae</taxon>
        <taxon>Yersinia</taxon>
    </lineage>
</organism>
<name>A0ABP1YEL7_9GAMM</name>
<dbReference type="Proteomes" id="UP000040578">
    <property type="component" value="Unassembled WGS sequence"/>
</dbReference>
<comment type="caution">
    <text evidence="1">The sequence shown here is derived from an EMBL/GenBank/DDBJ whole genome shotgun (WGS) entry which is preliminary data.</text>
</comment>
<gene>
    <name evidence="1" type="ORF">ERS137967_01578</name>
</gene>
<evidence type="ECO:0000313" key="2">
    <source>
        <dbReference type="Proteomes" id="UP000040578"/>
    </source>
</evidence>
<dbReference type="EMBL" id="CPYD01000005">
    <property type="protein sequence ID" value="CNE45357.1"/>
    <property type="molecule type" value="Genomic_DNA"/>
</dbReference>
<reference evidence="1 2" key="1">
    <citation type="submission" date="2015-03" db="EMBL/GenBank/DDBJ databases">
        <authorList>
            <consortium name="Pathogen Informatics"/>
            <person name="Murphy D."/>
        </authorList>
    </citation>
    <scope>NUCLEOTIDE SEQUENCE [LARGE SCALE GENOMIC DNA]</scope>
    <source>
        <strain evidence="2">type strain: CIP110231</strain>
    </source>
</reference>
<keyword evidence="2" id="KW-1185">Reference proteome</keyword>
<accession>A0ABP1YEL7</accession>
<evidence type="ECO:0000313" key="1">
    <source>
        <dbReference type="EMBL" id="CNE45357.1"/>
    </source>
</evidence>
<proteinExistence type="predicted"/>